<feature type="domain" description="Integrase catalytic" evidence="1">
    <location>
        <begin position="1"/>
        <end position="104"/>
    </location>
</feature>
<sequence length="213" mass="23429">MVARFGTPGILKSDNDAPFDGENFASFARKLRFTHRKITPLWREANGEAERFVVCVKGSMVTAANAGHTITRNCSFFKIIRSQDSPSQHLLQDYSPCQHLLPDVTIWLNSYDCPDGSQEGNASPDSTRMQAQLLQTPGVIADEALPSHLPLPSQPQTHPYTVTRSGRLVIPPTRCAPYAFLKGHCNGSQHMHMQTVNSTFLHLLSVNSLGASS</sequence>
<dbReference type="GO" id="GO:0015074">
    <property type="term" value="P:DNA integration"/>
    <property type="evidence" value="ECO:0007669"/>
    <property type="project" value="InterPro"/>
</dbReference>
<gene>
    <name evidence="2" type="ORF">ElyMa_003532600</name>
</gene>
<name>A0AAV4EHG4_9GAST</name>
<dbReference type="AlphaFoldDB" id="A0AAV4EHG4"/>
<reference evidence="2 3" key="1">
    <citation type="journal article" date="2021" name="Elife">
        <title>Chloroplast acquisition without the gene transfer in kleptoplastic sea slugs, Plakobranchus ocellatus.</title>
        <authorList>
            <person name="Maeda T."/>
            <person name="Takahashi S."/>
            <person name="Yoshida T."/>
            <person name="Shimamura S."/>
            <person name="Takaki Y."/>
            <person name="Nagai Y."/>
            <person name="Toyoda A."/>
            <person name="Suzuki Y."/>
            <person name="Arimoto A."/>
            <person name="Ishii H."/>
            <person name="Satoh N."/>
            <person name="Nishiyama T."/>
            <person name="Hasebe M."/>
            <person name="Maruyama T."/>
            <person name="Minagawa J."/>
            <person name="Obokata J."/>
            <person name="Shigenobu S."/>
        </authorList>
    </citation>
    <scope>NUCLEOTIDE SEQUENCE [LARGE SCALE GENOMIC DNA]</scope>
</reference>
<accession>A0AAV4EHG4</accession>
<dbReference type="InterPro" id="IPR036397">
    <property type="entry name" value="RNaseH_sf"/>
</dbReference>
<evidence type="ECO:0000313" key="2">
    <source>
        <dbReference type="EMBL" id="GFR60502.1"/>
    </source>
</evidence>
<dbReference type="InterPro" id="IPR012337">
    <property type="entry name" value="RNaseH-like_sf"/>
</dbReference>
<keyword evidence="3" id="KW-1185">Reference proteome</keyword>
<dbReference type="Gene3D" id="3.30.420.10">
    <property type="entry name" value="Ribonuclease H-like superfamily/Ribonuclease H"/>
    <property type="match status" value="1"/>
</dbReference>
<organism evidence="2 3">
    <name type="scientific">Elysia marginata</name>
    <dbReference type="NCBI Taxonomy" id="1093978"/>
    <lineage>
        <taxon>Eukaryota</taxon>
        <taxon>Metazoa</taxon>
        <taxon>Spiralia</taxon>
        <taxon>Lophotrochozoa</taxon>
        <taxon>Mollusca</taxon>
        <taxon>Gastropoda</taxon>
        <taxon>Heterobranchia</taxon>
        <taxon>Euthyneura</taxon>
        <taxon>Panpulmonata</taxon>
        <taxon>Sacoglossa</taxon>
        <taxon>Placobranchoidea</taxon>
        <taxon>Plakobranchidae</taxon>
        <taxon>Elysia</taxon>
    </lineage>
</organism>
<dbReference type="GO" id="GO:0003676">
    <property type="term" value="F:nucleic acid binding"/>
    <property type="evidence" value="ECO:0007669"/>
    <property type="project" value="InterPro"/>
</dbReference>
<dbReference type="InterPro" id="IPR001584">
    <property type="entry name" value="Integrase_cat-core"/>
</dbReference>
<evidence type="ECO:0000313" key="3">
    <source>
        <dbReference type="Proteomes" id="UP000762676"/>
    </source>
</evidence>
<proteinExistence type="predicted"/>
<dbReference type="EMBL" id="BMAT01007240">
    <property type="protein sequence ID" value="GFR60502.1"/>
    <property type="molecule type" value="Genomic_DNA"/>
</dbReference>
<dbReference type="Proteomes" id="UP000762676">
    <property type="component" value="Unassembled WGS sequence"/>
</dbReference>
<dbReference type="SUPFAM" id="SSF53098">
    <property type="entry name" value="Ribonuclease H-like"/>
    <property type="match status" value="1"/>
</dbReference>
<protein>
    <recommendedName>
        <fullName evidence="1">Integrase catalytic domain-containing protein</fullName>
    </recommendedName>
</protein>
<evidence type="ECO:0000259" key="1">
    <source>
        <dbReference type="PROSITE" id="PS50994"/>
    </source>
</evidence>
<comment type="caution">
    <text evidence="2">The sequence shown here is derived from an EMBL/GenBank/DDBJ whole genome shotgun (WGS) entry which is preliminary data.</text>
</comment>
<dbReference type="PROSITE" id="PS50994">
    <property type="entry name" value="INTEGRASE"/>
    <property type="match status" value="1"/>
</dbReference>